<dbReference type="CDD" id="cd01837">
    <property type="entry name" value="SGNH_plant_lipase_like"/>
    <property type="match status" value="1"/>
</dbReference>
<dbReference type="GO" id="GO:0016788">
    <property type="term" value="F:hydrolase activity, acting on ester bonds"/>
    <property type="evidence" value="ECO:0007669"/>
    <property type="project" value="InterPro"/>
</dbReference>
<evidence type="ECO:0000313" key="3">
    <source>
        <dbReference type="EMBL" id="TKW08462.1"/>
    </source>
</evidence>
<dbReference type="Gene3D" id="3.40.50.1110">
    <property type="entry name" value="SGNH hydrolase"/>
    <property type="match status" value="1"/>
</dbReference>
<dbReference type="Pfam" id="PF00657">
    <property type="entry name" value="Lipase_GDSL"/>
    <property type="match status" value="1"/>
</dbReference>
<dbReference type="Proteomes" id="UP000298652">
    <property type="component" value="Chromosome 6"/>
</dbReference>
<evidence type="ECO:0000256" key="2">
    <source>
        <dbReference type="SAM" id="Phobius"/>
    </source>
</evidence>
<dbReference type="AlphaFoldDB" id="A0A4U6U127"/>
<dbReference type="InterPro" id="IPR050592">
    <property type="entry name" value="GDSL_lipolytic_enzyme"/>
</dbReference>
<accession>A0A4U6U127</accession>
<evidence type="ECO:0008006" key="5">
    <source>
        <dbReference type="Google" id="ProtNLM"/>
    </source>
</evidence>
<name>A0A4U6U127_SETVI</name>
<keyword evidence="2" id="KW-0812">Transmembrane</keyword>
<sequence length="368" mass="40167">MSNNPQQTTSTLLSTCKMPLLLHCMTTVLLAISLLVRGGAADRVPAVIVFGDSTADTGNNNFIQTLLRGNYTPYGRDFAGGVATGRFSNGRLAVDYVSQALGLPPVVPAYLDPGHSIHRLGSGVSFASAGSGLDDITAQIFSAVTLTQQIEHFKEYKEKLARAKGDAAASHAIARSLYLLSVGATDLLANYLLFPIRRYRFTLPEYEEYLVGAAEAAVRAIYGLGARRVRIPGLPPLGCLPLQRTVNPARPGDCNKWHNMVARSFNRRLRAMVWRLNRDLPEARVVYVDQYRLLGDMIAKPWVYGFENSVRGCCGTGYVETGVLCNLDNALTCEDADKYVFFDAVHPSERAYKIIANAIVHAASHGLK</sequence>
<dbReference type="FunFam" id="3.40.50.1110:FF:000003">
    <property type="entry name" value="GDSL esterase/lipase APG"/>
    <property type="match status" value="1"/>
</dbReference>
<feature type="transmembrane region" description="Helical" evidence="2">
    <location>
        <begin position="20"/>
        <end position="36"/>
    </location>
</feature>
<protein>
    <recommendedName>
        <fullName evidence="5">GDSL esterase/lipase</fullName>
    </recommendedName>
</protein>
<evidence type="ECO:0000313" key="4">
    <source>
        <dbReference type="Proteomes" id="UP000298652"/>
    </source>
</evidence>
<dbReference type="InterPro" id="IPR035669">
    <property type="entry name" value="SGNH_plant_lipase-like"/>
</dbReference>
<dbReference type="SUPFAM" id="SSF52266">
    <property type="entry name" value="SGNH hydrolase"/>
    <property type="match status" value="1"/>
</dbReference>
<keyword evidence="4" id="KW-1185">Reference proteome</keyword>
<keyword evidence="2" id="KW-1133">Transmembrane helix</keyword>
<dbReference type="InterPro" id="IPR036514">
    <property type="entry name" value="SGNH_hydro_sf"/>
</dbReference>
<keyword evidence="2" id="KW-0472">Membrane</keyword>
<dbReference type="EMBL" id="CM016557">
    <property type="protein sequence ID" value="TKW08462.1"/>
    <property type="molecule type" value="Genomic_DNA"/>
</dbReference>
<dbReference type="PANTHER" id="PTHR45642:SF26">
    <property type="entry name" value="OS09G0247600 PROTEIN"/>
    <property type="match status" value="1"/>
</dbReference>
<evidence type="ECO:0000256" key="1">
    <source>
        <dbReference type="ARBA" id="ARBA00008668"/>
    </source>
</evidence>
<comment type="similarity">
    <text evidence="1">Belongs to the 'GDSL' lipolytic enzyme family.</text>
</comment>
<dbReference type="Gramene" id="TKW08462">
    <property type="protein sequence ID" value="TKW08462"/>
    <property type="gene ID" value="SEVIR_6G029300v2"/>
</dbReference>
<organism evidence="3 4">
    <name type="scientific">Setaria viridis</name>
    <name type="common">Green bristlegrass</name>
    <name type="synonym">Setaria italica subsp. viridis</name>
    <dbReference type="NCBI Taxonomy" id="4556"/>
    <lineage>
        <taxon>Eukaryota</taxon>
        <taxon>Viridiplantae</taxon>
        <taxon>Streptophyta</taxon>
        <taxon>Embryophyta</taxon>
        <taxon>Tracheophyta</taxon>
        <taxon>Spermatophyta</taxon>
        <taxon>Magnoliopsida</taxon>
        <taxon>Liliopsida</taxon>
        <taxon>Poales</taxon>
        <taxon>Poaceae</taxon>
        <taxon>PACMAD clade</taxon>
        <taxon>Panicoideae</taxon>
        <taxon>Panicodae</taxon>
        <taxon>Paniceae</taxon>
        <taxon>Cenchrinae</taxon>
        <taxon>Setaria</taxon>
    </lineage>
</organism>
<gene>
    <name evidence="3" type="ORF">SEVIR_6G029300v2</name>
</gene>
<dbReference type="OMA" id="RGNYTPY"/>
<reference evidence="3" key="1">
    <citation type="submission" date="2019-03" db="EMBL/GenBank/DDBJ databases">
        <title>WGS assembly of Setaria viridis.</title>
        <authorList>
            <person name="Huang P."/>
            <person name="Jenkins J."/>
            <person name="Grimwood J."/>
            <person name="Barry K."/>
            <person name="Healey A."/>
            <person name="Mamidi S."/>
            <person name="Sreedasyam A."/>
            <person name="Shu S."/>
            <person name="Feldman M."/>
            <person name="Wu J."/>
            <person name="Yu Y."/>
            <person name="Chen C."/>
            <person name="Johnson J."/>
            <person name="Rokhsar D."/>
            <person name="Baxter I."/>
            <person name="Schmutz J."/>
            <person name="Brutnell T."/>
            <person name="Kellogg E."/>
        </authorList>
    </citation>
    <scope>NUCLEOTIDE SEQUENCE [LARGE SCALE GENOMIC DNA]</scope>
</reference>
<proteinExistence type="inferred from homology"/>
<dbReference type="InterPro" id="IPR001087">
    <property type="entry name" value="GDSL"/>
</dbReference>
<dbReference type="PANTHER" id="PTHR45642">
    <property type="entry name" value="GDSL ESTERASE/LIPASE EXL3"/>
    <property type="match status" value="1"/>
</dbReference>